<gene>
    <name evidence="16" type="primary">LOC109487733</name>
</gene>
<dbReference type="PANTHER" id="PTHR12928">
    <property type="entry name" value="FRG1 PROTEIN"/>
    <property type="match status" value="1"/>
</dbReference>
<comment type="function">
    <text evidence="12">Binds to mRNA in a sequence-independent manner. May play a role in regulation of pre-mRNA splicing or in the assembly of rRNA into ribosomal subunits. May be involved in mRNA transport. May be involved in epigenetic regulation of muscle differentiation through regulation of activity of the histone-lysine N-methyltransferase KMT5B.</text>
</comment>
<keyword evidence="10" id="KW-0009">Actin-binding</keyword>
<dbReference type="GO" id="GO:0071013">
    <property type="term" value="C:catalytic step 2 spliceosome"/>
    <property type="evidence" value="ECO:0007669"/>
    <property type="project" value="TreeGrafter"/>
</dbReference>
<feature type="compositionally biased region" description="Basic residues" evidence="14">
    <location>
        <begin position="21"/>
        <end position="32"/>
    </location>
</feature>
<dbReference type="GO" id="GO:0003723">
    <property type="term" value="F:RNA binding"/>
    <property type="evidence" value="ECO:0007669"/>
    <property type="project" value="UniProtKB-KW"/>
</dbReference>
<feature type="compositionally biased region" description="Basic and acidic residues" evidence="14">
    <location>
        <begin position="244"/>
        <end position="266"/>
    </location>
</feature>
<keyword evidence="11" id="KW-0539">Nucleus</keyword>
<dbReference type="InterPro" id="IPR010414">
    <property type="entry name" value="FRG1"/>
</dbReference>
<dbReference type="GO" id="GO:0030018">
    <property type="term" value="C:Z disc"/>
    <property type="evidence" value="ECO:0007669"/>
    <property type="project" value="UniProtKB-SubCell"/>
</dbReference>
<evidence type="ECO:0000256" key="6">
    <source>
        <dbReference type="ARBA" id="ARBA00022517"/>
    </source>
</evidence>
<keyword evidence="7" id="KW-0517">Myogenesis</keyword>
<dbReference type="Pfam" id="PF08555">
    <property type="entry name" value="FAM32A"/>
    <property type="match status" value="1"/>
</dbReference>
<dbReference type="GO" id="GO:0051015">
    <property type="term" value="F:actin filament binding"/>
    <property type="evidence" value="ECO:0007669"/>
    <property type="project" value="TreeGrafter"/>
</dbReference>
<protein>
    <recommendedName>
        <fullName evidence="13">Protein FRG1</fullName>
    </recommendedName>
</protein>
<dbReference type="OrthoDB" id="5539371at2759"/>
<dbReference type="FunFam" id="2.80.10.50:FF:000031">
    <property type="entry name" value="FRG1 isoform 1"/>
    <property type="match status" value="1"/>
</dbReference>
<dbReference type="KEGG" id="bbel:109487733"/>
<keyword evidence="9" id="KW-0694">RNA-binding</keyword>
<dbReference type="Pfam" id="PF06229">
    <property type="entry name" value="FRG1"/>
    <property type="match status" value="1"/>
</dbReference>
<evidence type="ECO:0000256" key="10">
    <source>
        <dbReference type="ARBA" id="ARBA00023203"/>
    </source>
</evidence>
<evidence type="ECO:0000313" key="16">
    <source>
        <dbReference type="RefSeq" id="XP_019647351.1"/>
    </source>
</evidence>
<comment type="similarity">
    <text evidence="4">Belongs to the FRG1 family.</text>
</comment>
<feature type="region of interest" description="Disordered" evidence="14">
    <location>
        <begin position="233"/>
        <end position="266"/>
    </location>
</feature>
<evidence type="ECO:0000256" key="2">
    <source>
        <dbReference type="ARBA" id="ARBA00004408"/>
    </source>
</evidence>
<dbReference type="GO" id="GO:0007517">
    <property type="term" value="P:muscle organ development"/>
    <property type="evidence" value="ECO:0007669"/>
    <property type="project" value="UniProtKB-KW"/>
</dbReference>
<evidence type="ECO:0000313" key="15">
    <source>
        <dbReference type="Proteomes" id="UP000515135"/>
    </source>
</evidence>
<keyword evidence="6" id="KW-0690">Ribosome biogenesis</keyword>
<evidence type="ECO:0000256" key="8">
    <source>
        <dbReference type="ARBA" id="ARBA00022552"/>
    </source>
</evidence>
<dbReference type="AlphaFoldDB" id="A0A6P5AYY0"/>
<dbReference type="GeneID" id="109487733"/>
<dbReference type="GO" id="GO:0006364">
    <property type="term" value="P:rRNA processing"/>
    <property type="evidence" value="ECO:0007669"/>
    <property type="project" value="UniProtKB-KW"/>
</dbReference>
<feature type="region of interest" description="Disordered" evidence="14">
    <location>
        <begin position="1"/>
        <end position="49"/>
    </location>
</feature>
<evidence type="ECO:0000256" key="12">
    <source>
        <dbReference type="ARBA" id="ARBA00059473"/>
    </source>
</evidence>
<dbReference type="Proteomes" id="UP000515135">
    <property type="component" value="Unplaced"/>
</dbReference>
<dbReference type="SUPFAM" id="SSF50405">
    <property type="entry name" value="Actin-crosslinking proteins"/>
    <property type="match status" value="1"/>
</dbReference>
<keyword evidence="15" id="KW-1185">Reference proteome</keyword>
<evidence type="ECO:0000256" key="11">
    <source>
        <dbReference type="ARBA" id="ARBA00023242"/>
    </source>
</evidence>
<proteinExistence type="inferred from homology"/>
<dbReference type="CDD" id="cd23338">
    <property type="entry name" value="beta-trefoil_FSCN_FRG1"/>
    <property type="match status" value="1"/>
</dbReference>
<dbReference type="GO" id="GO:0005730">
    <property type="term" value="C:nucleolus"/>
    <property type="evidence" value="ECO:0007669"/>
    <property type="project" value="UniProtKB-SubCell"/>
</dbReference>
<name>A0A6P5AYY0_BRABE</name>
<evidence type="ECO:0000256" key="3">
    <source>
        <dbReference type="ARBA" id="ARBA00004604"/>
    </source>
</evidence>
<dbReference type="GO" id="GO:0015030">
    <property type="term" value="C:Cajal body"/>
    <property type="evidence" value="ECO:0007669"/>
    <property type="project" value="UniProtKB-SubCell"/>
</dbReference>
<keyword evidence="5" id="KW-0963">Cytoplasm</keyword>
<dbReference type="Gene3D" id="2.80.10.50">
    <property type="match status" value="1"/>
</dbReference>
<accession>A0A6P5AYY0</accession>
<evidence type="ECO:0000256" key="1">
    <source>
        <dbReference type="ARBA" id="ARBA00004216"/>
    </source>
</evidence>
<evidence type="ECO:0000256" key="5">
    <source>
        <dbReference type="ARBA" id="ARBA00022490"/>
    </source>
</evidence>
<dbReference type="InterPro" id="IPR013865">
    <property type="entry name" value="FAM32A"/>
</dbReference>
<dbReference type="PANTHER" id="PTHR12928:SF0">
    <property type="entry name" value="FSHD REGION GENE 1"/>
    <property type="match status" value="1"/>
</dbReference>
<keyword evidence="8" id="KW-0698">rRNA processing</keyword>
<comment type="subcellular location">
    <subcellularLocation>
        <location evidence="1">Cytoplasm</location>
        <location evidence="1">Myofibril</location>
        <location evidence="1">Sarcomere</location>
        <location evidence="1">Z line</location>
    </subcellularLocation>
    <subcellularLocation>
        <location evidence="2">Nucleus</location>
        <location evidence="2">Cajal body</location>
    </subcellularLocation>
    <subcellularLocation>
        <location evidence="3">Nucleus</location>
        <location evidence="3">Nucleolus</location>
    </subcellularLocation>
</comment>
<reference evidence="16" key="1">
    <citation type="submission" date="2025-08" db="UniProtKB">
        <authorList>
            <consortium name="RefSeq"/>
        </authorList>
    </citation>
    <scope>IDENTIFICATION</scope>
    <source>
        <tissue evidence="16">Gonad</tissue>
    </source>
</reference>
<organism evidence="15 16">
    <name type="scientific">Branchiostoma belcheri</name>
    <name type="common">Amphioxus</name>
    <dbReference type="NCBI Taxonomy" id="7741"/>
    <lineage>
        <taxon>Eukaryota</taxon>
        <taxon>Metazoa</taxon>
        <taxon>Chordata</taxon>
        <taxon>Cephalochordata</taxon>
        <taxon>Leptocardii</taxon>
        <taxon>Amphioxiformes</taxon>
        <taxon>Branchiostomatidae</taxon>
        <taxon>Branchiostoma</taxon>
    </lineage>
</organism>
<evidence type="ECO:0000256" key="7">
    <source>
        <dbReference type="ARBA" id="ARBA00022541"/>
    </source>
</evidence>
<evidence type="ECO:0000256" key="13">
    <source>
        <dbReference type="ARBA" id="ARBA00071071"/>
    </source>
</evidence>
<evidence type="ECO:0000256" key="4">
    <source>
        <dbReference type="ARBA" id="ARBA00010878"/>
    </source>
</evidence>
<sequence length="266" mass="29923">MADSYNFVKSTKLKLKGDKSSHKKHKKKKRKRDRETDSAGPSQHELREDQELHGGWWSVENFDQIKNNIAIELGNSSYVMAMDTGLFTLGAPHADGEGPDPTEQLTAIVLSETKIALKSGYGKYLGVNSEGMVIGRADAIGPREQWEPVFQEGKMALLAGNSCFVSCNDSGDIVATTKTAGEGEMVKIRTNIERVKKQKVEVPDEEKGSLKEAEINYVKKFQSFQDRKLRINQDDRSKLKKAKEKGTLHESLLDRREKMKADRYCK</sequence>
<dbReference type="InterPro" id="IPR008999">
    <property type="entry name" value="Actin-crosslinking"/>
</dbReference>
<evidence type="ECO:0000256" key="14">
    <source>
        <dbReference type="SAM" id="MobiDB-lite"/>
    </source>
</evidence>
<dbReference type="GO" id="GO:0055120">
    <property type="term" value="C:striated muscle dense body"/>
    <property type="evidence" value="ECO:0007669"/>
    <property type="project" value="TreeGrafter"/>
</dbReference>
<dbReference type="RefSeq" id="XP_019647351.1">
    <property type="nucleotide sequence ID" value="XM_019791792.1"/>
</dbReference>
<evidence type="ECO:0000256" key="9">
    <source>
        <dbReference type="ARBA" id="ARBA00022884"/>
    </source>
</evidence>